<reference evidence="1" key="1">
    <citation type="journal article" date="2014" name="Front. Microbiol.">
        <title>High frequency of phylogenetically diverse reductive dehalogenase-homologous genes in deep subseafloor sedimentary metagenomes.</title>
        <authorList>
            <person name="Kawai M."/>
            <person name="Futagami T."/>
            <person name="Toyoda A."/>
            <person name="Takaki Y."/>
            <person name="Nishi S."/>
            <person name="Hori S."/>
            <person name="Arai W."/>
            <person name="Tsubouchi T."/>
            <person name="Morono Y."/>
            <person name="Uchiyama I."/>
            <person name="Ito T."/>
            <person name="Fujiyama A."/>
            <person name="Inagaki F."/>
            <person name="Takami H."/>
        </authorList>
    </citation>
    <scope>NUCLEOTIDE SEQUENCE</scope>
    <source>
        <strain evidence="1">Expedition CK06-06</strain>
    </source>
</reference>
<organism evidence="1">
    <name type="scientific">marine sediment metagenome</name>
    <dbReference type="NCBI Taxonomy" id="412755"/>
    <lineage>
        <taxon>unclassified sequences</taxon>
        <taxon>metagenomes</taxon>
        <taxon>ecological metagenomes</taxon>
    </lineage>
</organism>
<evidence type="ECO:0000313" key="1">
    <source>
        <dbReference type="EMBL" id="GAG16371.1"/>
    </source>
</evidence>
<protein>
    <submittedName>
        <fullName evidence="1">Uncharacterized protein</fullName>
    </submittedName>
</protein>
<dbReference type="AlphaFoldDB" id="X0WUH4"/>
<sequence length="109" mass="12156">MATIADLAPAWLPPELARAWENEYTALGGSGVTGSSDAAAEIIRQDPKYRPIYDRYFPGSRRDDGSLRLNEQDYYNRAQSYRDSLSSVGLNPDLYEGKFGDMIATDVDE</sequence>
<dbReference type="EMBL" id="BARS01036557">
    <property type="protein sequence ID" value="GAG16371.1"/>
    <property type="molecule type" value="Genomic_DNA"/>
</dbReference>
<name>X0WUH4_9ZZZZ</name>
<proteinExistence type="predicted"/>
<feature type="non-terminal residue" evidence="1">
    <location>
        <position position="109"/>
    </location>
</feature>
<comment type="caution">
    <text evidence="1">The sequence shown here is derived from an EMBL/GenBank/DDBJ whole genome shotgun (WGS) entry which is preliminary data.</text>
</comment>
<gene>
    <name evidence="1" type="ORF">S01H1_56170</name>
</gene>
<accession>X0WUH4</accession>